<gene>
    <name evidence="7" type="ORF">SETIT_7G020400v2</name>
</gene>
<dbReference type="InterPro" id="IPR036286">
    <property type="entry name" value="LexA/Signal_pep-like_sf"/>
</dbReference>
<evidence type="ECO:0000256" key="5">
    <source>
        <dbReference type="ARBA" id="ARBA00023128"/>
    </source>
</evidence>
<dbReference type="PANTHER" id="PTHR46041:SF1">
    <property type="entry name" value="MITOCHONDRIAL INNER MEMBRANE PROTEASE SUBUNIT 2"/>
    <property type="match status" value="1"/>
</dbReference>
<dbReference type="GO" id="GO:0004252">
    <property type="term" value="F:serine-type endopeptidase activity"/>
    <property type="evidence" value="ECO:0007669"/>
    <property type="project" value="InterPro"/>
</dbReference>
<keyword evidence="4" id="KW-0999">Mitochondrion inner membrane</keyword>
<keyword evidence="5" id="KW-0496">Mitochondrion</keyword>
<dbReference type="GO" id="GO:0042720">
    <property type="term" value="C:mitochondrial inner membrane peptidase complex"/>
    <property type="evidence" value="ECO:0007669"/>
    <property type="project" value="InterPro"/>
</dbReference>
<organism evidence="7">
    <name type="scientific">Setaria italica</name>
    <name type="common">Foxtail millet</name>
    <name type="synonym">Panicum italicum</name>
    <dbReference type="NCBI Taxonomy" id="4555"/>
    <lineage>
        <taxon>Eukaryota</taxon>
        <taxon>Viridiplantae</taxon>
        <taxon>Streptophyta</taxon>
        <taxon>Embryophyta</taxon>
        <taxon>Tracheophyta</taxon>
        <taxon>Spermatophyta</taxon>
        <taxon>Magnoliopsida</taxon>
        <taxon>Liliopsida</taxon>
        <taxon>Poales</taxon>
        <taxon>Poaceae</taxon>
        <taxon>PACMAD clade</taxon>
        <taxon>Panicoideae</taxon>
        <taxon>Panicodae</taxon>
        <taxon>Paniceae</taxon>
        <taxon>Cenchrinae</taxon>
        <taxon>Setaria</taxon>
    </lineage>
</organism>
<dbReference type="InterPro" id="IPR000223">
    <property type="entry name" value="Pept_S26A_signal_pept_1"/>
</dbReference>
<keyword evidence="4" id="KW-0472">Membrane</keyword>
<reference evidence="7" key="1">
    <citation type="journal article" date="2012" name="Nat. Biotechnol.">
        <title>Reference genome sequence of the model plant Setaria.</title>
        <authorList>
            <person name="Bennetzen J.L."/>
            <person name="Schmutz J."/>
            <person name="Wang H."/>
            <person name="Percifield R."/>
            <person name="Hawkins J."/>
            <person name="Pontaroli A.C."/>
            <person name="Estep M."/>
            <person name="Feng L."/>
            <person name="Vaughn J.N."/>
            <person name="Grimwood J."/>
            <person name="Jenkins J."/>
            <person name="Barry K."/>
            <person name="Lindquist E."/>
            <person name="Hellsten U."/>
            <person name="Deshpande S."/>
            <person name="Wang X."/>
            <person name="Wu X."/>
            <person name="Mitros T."/>
            <person name="Triplett J."/>
            <person name="Yang X."/>
            <person name="Ye C.Y."/>
            <person name="Mauro-Herrera M."/>
            <person name="Wang L."/>
            <person name="Li P."/>
            <person name="Sharma M."/>
            <person name="Sharma R."/>
            <person name="Ronald P.C."/>
            <person name="Panaud O."/>
            <person name="Kellogg E.A."/>
            <person name="Brutnell T.P."/>
            <person name="Doust A.N."/>
            <person name="Tuskan G.A."/>
            <person name="Rokhsar D."/>
            <person name="Devos K.M."/>
        </authorList>
    </citation>
    <scope>NUCLEOTIDE SEQUENCE [LARGE SCALE GENOMIC DNA]</scope>
    <source>
        <strain evidence="7">Yugu1</strain>
    </source>
</reference>
<dbReference type="PRINTS" id="PR00727">
    <property type="entry name" value="LEADERPTASE"/>
</dbReference>
<evidence type="ECO:0000256" key="3">
    <source>
        <dbReference type="ARBA" id="ARBA00013650"/>
    </source>
</evidence>
<dbReference type="CDD" id="cd06530">
    <property type="entry name" value="S26_SPase_I"/>
    <property type="match status" value="1"/>
</dbReference>
<dbReference type="STRING" id="4555.A0A368RRB8"/>
<evidence type="ECO:0000256" key="4">
    <source>
        <dbReference type="ARBA" id="ARBA00022792"/>
    </source>
</evidence>
<dbReference type="Pfam" id="PF10502">
    <property type="entry name" value="Peptidase_S26"/>
    <property type="match status" value="1"/>
</dbReference>
<dbReference type="InterPro" id="IPR019533">
    <property type="entry name" value="Peptidase_S26"/>
</dbReference>
<proteinExistence type="inferred from homology"/>
<feature type="domain" description="Peptidase S26" evidence="6">
    <location>
        <begin position="130"/>
        <end position="168"/>
    </location>
</feature>
<reference evidence="7" key="2">
    <citation type="submission" date="2015-07" db="EMBL/GenBank/DDBJ databases">
        <authorList>
            <person name="Noorani M."/>
        </authorList>
    </citation>
    <scope>NUCLEOTIDE SEQUENCE</scope>
    <source>
        <strain evidence="7">Yugu1</strain>
    </source>
</reference>
<comment type="subcellular location">
    <subcellularLocation>
        <location evidence="1">Mitochondrion inner membrane</location>
        <topology evidence="1">Single-pass membrane protein</topology>
    </subcellularLocation>
</comment>
<evidence type="ECO:0000313" key="7">
    <source>
        <dbReference type="EMBL" id="RCV32658.1"/>
    </source>
</evidence>
<dbReference type="Gene3D" id="2.10.109.10">
    <property type="entry name" value="Umud Fragment, subunit A"/>
    <property type="match status" value="1"/>
</dbReference>
<dbReference type="PANTHER" id="PTHR46041">
    <property type="entry name" value="MITOCHONDRIAL INNER MEMBRANE PROTEASE SUBUNIT 2"/>
    <property type="match status" value="1"/>
</dbReference>
<comment type="similarity">
    <text evidence="2">Belongs to the peptidase S26 family. IMP2 subfamily.</text>
</comment>
<dbReference type="InterPro" id="IPR037730">
    <property type="entry name" value="IMP2"/>
</dbReference>
<evidence type="ECO:0000259" key="6">
    <source>
        <dbReference type="Pfam" id="PF10502"/>
    </source>
</evidence>
<name>A0A368RRB8_SETIT</name>
<dbReference type="EMBL" id="CM003534">
    <property type="protein sequence ID" value="RCV32658.1"/>
    <property type="molecule type" value="Genomic_DNA"/>
</dbReference>
<dbReference type="OrthoDB" id="9996127at2759"/>
<dbReference type="GO" id="GO:0006627">
    <property type="term" value="P:protein processing involved in protein targeting to mitochondrion"/>
    <property type="evidence" value="ECO:0007669"/>
    <property type="project" value="InterPro"/>
</dbReference>
<protein>
    <recommendedName>
        <fullName evidence="3">Mitochondrial inner membrane protease subunit 2</fullName>
    </recommendedName>
</protein>
<sequence>MADCPFPSIMILTITKATYSYRLVCQIYWIARMSSAIAYLVGEERLTEVQAIRNNEHGMFNMGSSRRERSVKGPKEAQSKSVLELLKEKIKSKGGELARPASQHPTVLLSSQINIPAEINCLFVAKKDFLAFLSRGDVVVFRSPRNHRELVVKRLIALPGGWIQVPEKQEIRQIPQGHCWVEGDNAGLSLDSRTYGPVPLGLMQGRVTHVVRPPNRIGRVDRKIPEGRIMPL</sequence>
<evidence type="ECO:0000256" key="2">
    <source>
        <dbReference type="ARBA" id="ARBA00007066"/>
    </source>
</evidence>
<accession>A0A368RRB8</accession>
<dbReference type="SUPFAM" id="SSF51306">
    <property type="entry name" value="LexA/Signal peptidase"/>
    <property type="match status" value="1"/>
</dbReference>
<dbReference type="GO" id="GO:0006465">
    <property type="term" value="P:signal peptide processing"/>
    <property type="evidence" value="ECO:0007669"/>
    <property type="project" value="InterPro"/>
</dbReference>
<evidence type="ECO:0000256" key="1">
    <source>
        <dbReference type="ARBA" id="ARBA00004434"/>
    </source>
</evidence>
<dbReference type="AlphaFoldDB" id="A0A368RRB8"/>